<reference evidence="1 2" key="1">
    <citation type="journal article" date="2015" name="Nat. Commun.">
        <title>Lucilia cuprina genome unlocks parasitic fly biology to underpin future interventions.</title>
        <authorList>
            <person name="Anstead C.A."/>
            <person name="Korhonen P.K."/>
            <person name="Young N.D."/>
            <person name="Hall R.S."/>
            <person name="Jex A.R."/>
            <person name="Murali S.C."/>
            <person name="Hughes D.S."/>
            <person name="Lee S.F."/>
            <person name="Perry T."/>
            <person name="Stroehlein A.J."/>
            <person name="Ansell B.R."/>
            <person name="Breugelmans B."/>
            <person name="Hofmann A."/>
            <person name="Qu J."/>
            <person name="Dugan S."/>
            <person name="Lee S.L."/>
            <person name="Chao H."/>
            <person name="Dinh H."/>
            <person name="Han Y."/>
            <person name="Doddapaneni H.V."/>
            <person name="Worley K.C."/>
            <person name="Muzny D.M."/>
            <person name="Ioannidis P."/>
            <person name="Waterhouse R.M."/>
            <person name="Zdobnov E.M."/>
            <person name="James P.J."/>
            <person name="Bagnall N.H."/>
            <person name="Kotze A.C."/>
            <person name="Gibbs R.A."/>
            <person name="Richards S."/>
            <person name="Batterham P."/>
            <person name="Gasser R.B."/>
        </authorList>
    </citation>
    <scope>NUCLEOTIDE SEQUENCE [LARGE SCALE GENOMIC DNA]</scope>
    <source>
        <strain evidence="1 2">LS</strain>
        <tissue evidence="1">Full body</tissue>
    </source>
</reference>
<evidence type="ECO:0000313" key="2">
    <source>
        <dbReference type="Proteomes" id="UP000037069"/>
    </source>
</evidence>
<accession>A0A0L0BYQ2</accession>
<keyword evidence="2" id="KW-1185">Reference proteome</keyword>
<protein>
    <submittedName>
        <fullName evidence="1">Uncharacterized protein</fullName>
    </submittedName>
</protein>
<name>A0A0L0BYQ2_LUCCU</name>
<sequence>MFESSALLLRLAASDLTCSSSGLASPSAGAASSFSAGATSGFSAGAASACSAGDASACSAAEPEELLSSSLLSFTILFTLISSFSSEDDESLDTSRICVLTGLAKDTASNTLNTAHTRRKLVLESRQRIGANFISLTPKPLFSTTILEFFKANTFLGALLFTLHHHRAIYVDIRNVY</sequence>
<gene>
    <name evidence="1" type="ORF">FF38_07802</name>
</gene>
<comment type="caution">
    <text evidence="1">The sequence shown here is derived from an EMBL/GenBank/DDBJ whole genome shotgun (WGS) entry which is preliminary data.</text>
</comment>
<proteinExistence type="predicted"/>
<dbReference type="Proteomes" id="UP000037069">
    <property type="component" value="Unassembled WGS sequence"/>
</dbReference>
<evidence type="ECO:0000313" key="1">
    <source>
        <dbReference type="EMBL" id="KNC25116.1"/>
    </source>
</evidence>
<dbReference type="EMBL" id="JRES01001157">
    <property type="protein sequence ID" value="KNC25116.1"/>
    <property type="molecule type" value="Genomic_DNA"/>
</dbReference>
<organism evidence="1 2">
    <name type="scientific">Lucilia cuprina</name>
    <name type="common">Green bottle fly</name>
    <name type="synonym">Australian sheep blowfly</name>
    <dbReference type="NCBI Taxonomy" id="7375"/>
    <lineage>
        <taxon>Eukaryota</taxon>
        <taxon>Metazoa</taxon>
        <taxon>Ecdysozoa</taxon>
        <taxon>Arthropoda</taxon>
        <taxon>Hexapoda</taxon>
        <taxon>Insecta</taxon>
        <taxon>Pterygota</taxon>
        <taxon>Neoptera</taxon>
        <taxon>Endopterygota</taxon>
        <taxon>Diptera</taxon>
        <taxon>Brachycera</taxon>
        <taxon>Muscomorpha</taxon>
        <taxon>Oestroidea</taxon>
        <taxon>Calliphoridae</taxon>
        <taxon>Luciliinae</taxon>
        <taxon>Lucilia</taxon>
    </lineage>
</organism>
<dbReference type="AlphaFoldDB" id="A0A0L0BYQ2"/>